<evidence type="ECO:0000256" key="1">
    <source>
        <dbReference type="SAM" id="MobiDB-lite"/>
    </source>
</evidence>
<feature type="region of interest" description="Disordered" evidence="1">
    <location>
        <begin position="119"/>
        <end position="140"/>
    </location>
</feature>
<protein>
    <submittedName>
        <fullName evidence="2">Uncharacterized protein</fullName>
    </submittedName>
</protein>
<gene>
    <name evidence="2" type="ORF">A3B49_02190</name>
</gene>
<evidence type="ECO:0000313" key="3">
    <source>
        <dbReference type="Proteomes" id="UP000178017"/>
    </source>
</evidence>
<comment type="caution">
    <text evidence="2">The sequence shown here is derived from an EMBL/GenBank/DDBJ whole genome shotgun (WGS) entry which is preliminary data.</text>
</comment>
<accession>A0A1F5MJX8</accession>
<proteinExistence type="predicted"/>
<dbReference type="EMBL" id="MFDO01000016">
    <property type="protein sequence ID" value="OGE65600.1"/>
    <property type="molecule type" value="Genomic_DNA"/>
</dbReference>
<dbReference type="Proteomes" id="UP000178017">
    <property type="component" value="Unassembled WGS sequence"/>
</dbReference>
<reference evidence="2 3" key="1">
    <citation type="journal article" date="2016" name="Nat. Commun.">
        <title>Thousands of microbial genomes shed light on interconnected biogeochemical processes in an aquifer system.</title>
        <authorList>
            <person name="Anantharaman K."/>
            <person name="Brown C.T."/>
            <person name="Hug L.A."/>
            <person name="Sharon I."/>
            <person name="Castelle C.J."/>
            <person name="Probst A.J."/>
            <person name="Thomas B.C."/>
            <person name="Singh A."/>
            <person name="Wilkins M.J."/>
            <person name="Karaoz U."/>
            <person name="Brodie E.L."/>
            <person name="Williams K.H."/>
            <person name="Hubbard S.S."/>
            <person name="Banfield J.F."/>
        </authorList>
    </citation>
    <scope>NUCLEOTIDE SEQUENCE [LARGE SCALE GENOMIC DNA]</scope>
</reference>
<sequence>MKFNISRSLNGDKIILIARTPDGEVLLRAKDENEMQKLIEEYNKLEEEKNTKNKPETRSLIGAIFREQTDQNEEPKKFLQNELKEQIEKRTEEIQKKTVVKKSQSEEETEAREILQKELKTKKGKNKTQTGLSSFWNKLK</sequence>
<name>A0A1F5MJX8_9BACT</name>
<evidence type="ECO:0000313" key="2">
    <source>
        <dbReference type="EMBL" id="OGE65600.1"/>
    </source>
</evidence>
<organism evidence="2 3">
    <name type="scientific">Candidatus Daviesbacteria bacterium RIFCSPLOWO2_01_FULL_40_24</name>
    <dbReference type="NCBI Taxonomy" id="1797787"/>
    <lineage>
        <taxon>Bacteria</taxon>
        <taxon>Candidatus Daviesiibacteriota</taxon>
    </lineage>
</organism>
<dbReference type="AlphaFoldDB" id="A0A1F5MJX8"/>